<sequence length="176" mass="18038">MAGMRRTAILGVVLLGALSGCGSLPEKSPPAGVDALVVPTPSPDPADFVADPDGNDWFPLDGEPGEVDGIAAVAVATGSTTDWYAEDTSGNVWWLGRDGEWQAGVDGALAGLAMPAQPRVGDGWRRALADGVVDEVATVIALDDETGLLSVEVVSAIDPDLDRVEVYADGDGLVEP</sequence>
<organism evidence="1">
    <name type="scientific">freshwater metagenome</name>
    <dbReference type="NCBI Taxonomy" id="449393"/>
    <lineage>
        <taxon>unclassified sequences</taxon>
        <taxon>metagenomes</taxon>
        <taxon>ecological metagenomes</taxon>
    </lineage>
</organism>
<dbReference type="AlphaFoldDB" id="A0A6J6SHV9"/>
<protein>
    <submittedName>
        <fullName evidence="1">Unannotated protein</fullName>
    </submittedName>
</protein>
<name>A0A6J6SHV9_9ZZZZ</name>
<dbReference type="PROSITE" id="PS51257">
    <property type="entry name" value="PROKAR_LIPOPROTEIN"/>
    <property type="match status" value="1"/>
</dbReference>
<accession>A0A6J6SHV9</accession>
<evidence type="ECO:0000313" key="1">
    <source>
        <dbReference type="EMBL" id="CAB4734526.1"/>
    </source>
</evidence>
<gene>
    <name evidence="1" type="ORF">UFOPK2579_02795</name>
</gene>
<dbReference type="EMBL" id="CAEZXR010000459">
    <property type="protein sequence ID" value="CAB4734526.1"/>
    <property type="molecule type" value="Genomic_DNA"/>
</dbReference>
<proteinExistence type="predicted"/>
<reference evidence="1" key="1">
    <citation type="submission" date="2020-05" db="EMBL/GenBank/DDBJ databases">
        <authorList>
            <person name="Chiriac C."/>
            <person name="Salcher M."/>
            <person name="Ghai R."/>
            <person name="Kavagutti S V."/>
        </authorList>
    </citation>
    <scope>NUCLEOTIDE SEQUENCE</scope>
</reference>